<comment type="caution">
    <text evidence="9">The sequence shown here is derived from an EMBL/GenBank/DDBJ whole genome shotgun (WGS) entry which is preliminary data.</text>
</comment>
<dbReference type="PIRSF" id="PIRSF037207">
    <property type="entry name" value="ATE1_euk"/>
    <property type="match status" value="1"/>
</dbReference>
<name>A0A2P6NAM4_9EUKA</name>
<dbReference type="InterPro" id="IPR007471">
    <property type="entry name" value="N-end_Aminoacyl_Trfase_N"/>
</dbReference>
<dbReference type="Proteomes" id="UP000241769">
    <property type="component" value="Unassembled WGS sequence"/>
</dbReference>
<dbReference type="Pfam" id="PF04377">
    <property type="entry name" value="ATE_C"/>
    <property type="match status" value="1"/>
</dbReference>
<protein>
    <recommendedName>
        <fullName evidence="5">Arginyl-tRNA--protein transferase 1</fullName>
        <shortName evidence="5">Arginyltransferase 1</shortName>
        <shortName evidence="5">R-transferase 1</shortName>
        <ecNumber evidence="5">2.3.2.8</ecNumber>
    </recommendedName>
    <alternativeName>
        <fullName evidence="5">Arginine-tRNA--protein transferase 1</fullName>
    </alternativeName>
</protein>
<dbReference type="EMBL" id="MDYQ01000132">
    <property type="protein sequence ID" value="PRP81008.1"/>
    <property type="molecule type" value="Genomic_DNA"/>
</dbReference>
<evidence type="ECO:0000256" key="5">
    <source>
        <dbReference type="PIRNR" id="PIRNR037207"/>
    </source>
</evidence>
<dbReference type="STRING" id="1890364.A0A2P6NAM4"/>
<feature type="domain" description="N-end rule aminoacyl transferase C-terminal" evidence="8">
    <location>
        <begin position="290"/>
        <end position="409"/>
    </location>
</feature>
<dbReference type="InParanoid" id="A0A2P6NAM4"/>
<evidence type="ECO:0000256" key="3">
    <source>
        <dbReference type="ARBA" id="ARBA00022786"/>
    </source>
</evidence>
<dbReference type="PANTHER" id="PTHR21367">
    <property type="entry name" value="ARGININE-TRNA-PROTEIN TRANSFERASE 1"/>
    <property type="match status" value="1"/>
</dbReference>
<evidence type="ECO:0000259" key="7">
    <source>
        <dbReference type="Pfam" id="PF04376"/>
    </source>
</evidence>
<dbReference type="InterPro" id="IPR016181">
    <property type="entry name" value="Acyl_CoA_acyltransferase"/>
</dbReference>
<evidence type="ECO:0000313" key="9">
    <source>
        <dbReference type="EMBL" id="PRP81008.1"/>
    </source>
</evidence>
<feature type="domain" description="N-end aminoacyl transferase N-terminal" evidence="7">
    <location>
        <begin position="48"/>
        <end position="119"/>
    </location>
</feature>
<sequence>MSERIQELLNRAQNGDESAMGELQSMFFSEENEDVPQSVIRLGQEYSSKCGYCDTRQGSTSYGMTAESLTVTDYQQMIDRGWRRSGGWMYYPNRKESCCCLYTIRLDVNAFVASRNQHKVINRMNRYLATGVAKQPPIEKTEQAAEKDIKPSVDVKEMMKLIITSLEKVAQKNQELGAFLSTCEENWRDLVKVAPGKMKIPGNFACNIAVVLEGLPVGASDLAGSLCDELMASGVEGCTHENGFVNLQRDKNEPREIENKKKKQKTKEEKPTEKKHELIVQLIDSEFDEEEYQVYKRYQMSVHGDKESKLSEASYTNFLCHSPLIYRLDGKLIAVGVVDVLPSCLSSVYFFYDPDYSFLEWGVFSALSEIDWVKKCGIEGLHHYYMGYYIQTCPKMKYKGQYKPSELLCPYSLTWQPLSQVVQLIEREPHAKLSDVPDFVMDESEIEETKKNVTLLLSGRPVRYKDITKAGKQVLDKILPQIIHRVGPKLSQSLHISRIAYVQLWRYRSKLAIDRQEAIS</sequence>
<dbReference type="FunCoup" id="A0A2P6NAM4">
    <property type="interactions" value="837"/>
</dbReference>
<dbReference type="OrthoDB" id="74183at2759"/>
<accession>A0A2P6NAM4</accession>
<keyword evidence="10" id="KW-1185">Reference proteome</keyword>
<proteinExistence type="inferred from homology"/>
<comment type="catalytic activity">
    <reaction evidence="5">
        <text>an N-terminal L-alpha-aminoacyl-[protein] + L-arginyl-tRNA(Arg) = an N-terminal L-arginyl-L-aminoacyl-[protein] + tRNA(Arg) + H(+)</text>
        <dbReference type="Rhea" id="RHEA:10208"/>
        <dbReference type="Rhea" id="RHEA-COMP:9658"/>
        <dbReference type="Rhea" id="RHEA-COMP:9673"/>
        <dbReference type="Rhea" id="RHEA-COMP:10636"/>
        <dbReference type="Rhea" id="RHEA-COMP:10638"/>
        <dbReference type="ChEBI" id="CHEBI:15378"/>
        <dbReference type="ChEBI" id="CHEBI:78442"/>
        <dbReference type="ChEBI" id="CHEBI:78513"/>
        <dbReference type="ChEBI" id="CHEBI:78597"/>
        <dbReference type="ChEBI" id="CHEBI:83562"/>
        <dbReference type="EC" id="2.3.2.8"/>
    </reaction>
</comment>
<evidence type="ECO:0000256" key="4">
    <source>
        <dbReference type="ARBA" id="ARBA00023315"/>
    </source>
</evidence>
<dbReference type="InterPro" id="IPR030700">
    <property type="entry name" value="N-end_Aminoacyl_Trfase"/>
</dbReference>
<dbReference type="Pfam" id="PF04376">
    <property type="entry name" value="ATE_N"/>
    <property type="match status" value="1"/>
</dbReference>
<evidence type="ECO:0000256" key="1">
    <source>
        <dbReference type="ARBA" id="ARBA00009991"/>
    </source>
</evidence>
<feature type="compositionally biased region" description="Basic and acidic residues" evidence="6">
    <location>
        <begin position="250"/>
        <end position="259"/>
    </location>
</feature>
<organism evidence="9 10">
    <name type="scientific">Planoprotostelium fungivorum</name>
    <dbReference type="NCBI Taxonomy" id="1890364"/>
    <lineage>
        <taxon>Eukaryota</taxon>
        <taxon>Amoebozoa</taxon>
        <taxon>Evosea</taxon>
        <taxon>Variosea</taxon>
        <taxon>Cavosteliida</taxon>
        <taxon>Cavosteliaceae</taxon>
        <taxon>Planoprotostelium</taxon>
    </lineage>
</organism>
<dbReference type="AlphaFoldDB" id="A0A2P6NAM4"/>
<evidence type="ECO:0000256" key="6">
    <source>
        <dbReference type="SAM" id="MobiDB-lite"/>
    </source>
</evidence>
<dbReference type="InterPro" id="IPR017137">
    <property type="entry name" value="Arg-tRNA-P_Trfase_1_euk"/>
</dbReference>
<keyword evidence="3 5" id="KW-0833">Ubl conjugation pathway</keyword>
<dbReference type="GO" id="GO:0004057">
    <property type="term" value="F:arginyl-tRNA--protein transferase activity"/>
    <property type="evidence" value="ECO:0007669"/>
    <property type="project" value="UniProtKB-EC"/>
</dbReference>
<dbReference type="InterPro" id="IPR007472">
    <property type="entry name" value="N-end_Aminoacyl_Trfase_C"/>
</dbReference>
<comment type="function">
    <text evidence="5">Involved in the post-translational conjugation of arginine to the N-terminal aspartate or glutamate of a protein. This arginylation is required for degradation of the protein via the ubiquitin pathway.</text>
</comment>
<dbReference type="EC" id="2.3.2.8" evidence="5"/>
<gene>
    <name evidence="9" type="ORF">PROFUN_11160</name>
</gene>
<keyword evidence="4 5" id="KW-0012">Acyltransferase</keyword>
<evidence type="ECO:0000259" key="8">
    <source>
        <dbReference type="Pfam" id="PF04377"/>
    </source>
</evidence>
<dbReference type="GO" id="GO:0005737">
    <property type="term" value="C:cytoplasm"/>
    <property type="evidence" value="ECO:0007669"/>
    <property type="project" value="TreeGrafter"/>
</dbReference>
<feature type="region of interest" description="Disordered" evidence="6">
    <location>
        <begin position="250"/>
        <end position="273"/>
    </location>
</feature>
<reference evidence="9 10" key="1">
    <citation type="journal article" date="2018" name="Genome Biol. Evol.">
        <title>Multiple Roots of Fruiting Body Formation in Amoebozoa.</title>
        <authorList>
            <person name="Hillmann F."/>
            <person name="Forbes G."/>
            <person name="Novohradska S."/>
            <person name="Ferling I."/>
            <person name="Riege K."/>
            <person name="Groth M."/>
            <person name="Westermann M."/>
            <person name="Marz M."/>
            <person name="Spaller T."/>
            <person name="Winckler T."/>
            <person name="Schaap P."/>
            <person name="Glockner G."/>
        </authorList>
    </citation>
    <scope>NUCLEOTIDE SEQUENCE [LARGE SCALE GENOMIC DNA]</scope>
    <source>
        <strain evidence="9 10">Jena</strain>
    </source>
</reference>
<evidence type="ECO:0000313" key="10">
    <source>
        <dbReference type="Proteomes" id="UP000241769"/>
    </source>
</evidence>
<comment type="similarity">
    <text evidence="1 5">Belongs to the R-transferase family.</text>
</comment>
<dbReference type="SUPFAM" id="SSF55729">
    <property type="entry name" value="Acyl-CoA N-acyltransferases (Nat)"/>
    <property type="match status" value="1"/>
</dbReference>
<evidence type="ECO:0000256" key="2">
    <source>
        <dbReference type="ARBA" id="ARBA00022679"/>
    </source>
</evidence>
<keyword evidence="2 5" id="KW-0808">Transferase</keyword>
<dbReference type="PANTHER" id="PTHR21367:SF1">
    <property type="entry name" value="ARGINYL-TRNA--PROTEIN TRANSFERASE 1"/>
    <property type="match status" value="1"/>
</dbReference>